<sequence>MDWNEKNPHLRTDLQVGFAERVSLSLPWAEDEIGASLVSVGKRLFFAMAASIFELPCDSGLPWPLPIGSRRLFHSAVLRNGAAYRCTPPRKPLIFLPRRKISRFLLGNLSCVHPVRPVKHLSI</sequence>
<dbReference type="Proteomes" id="UP000182517">
    <property type="component" value="Chromosome"/>
</dbReference>
<dbReference type="KEGG" id="pef:A7E78_09370"/>
<dbReference type="EMBL" id="CP015519">
    <property type="protein sequence ID" value="APG28026.1"/>
    <property type="molecule type" value="Genomic_DNA"/>
</dbReference>
<protein>
    <submittedName>
        <fullName evidence="1">Uncharacterized protein</fullName>
    </submittedName>
</protein>
<dbReference type="STRING" id="1842532.A7E78_09370"/>
<name>A0A1L3GQ00_9BACT</name>
<dbReference type="AlphaFoldDB" id="A0A1L3GQ00"/>
<gene>
    <name evidence="1" type="ORF">A7E78_09370</name>
</gene>
<evidence type="ECO:0000313" key="2">
    <source>
        <dbReference type="Proteomes" id="UP000182517"/>
    </source>
</evidence>
<evidence type="ECO:0000313" key="1">
    <source>
        <dbReference type="EMBL" id="APG28026.1"/>
    </source>
</evidence>
<keyword evidence="2" id="KW-1185">Reference proteome</keyword>
<organism evidence="1 2">
    <name type="scientific">Syntrophotalea acetylenivorans</name>
    <dbReference type="NCBI Taxonomy" id="1842532"/>
    <lineage>
        <taxon>Bacteria</taxon>
        <taxon>Pseudomonadati</taxon>
        <taxon>Thermodesulfobacteriota</taxon>
        <taxon>Desulfuromonadia</taxon>
        <taxon>Desulfuromonadales</taxon>
        <taxon>Syntrophotaleaceae</taxon>
        <taxon>Syntrophotalea</taxon>
    </lineage>
</organism>
<accession>A0A1L3GQ00</accession>
<reference evidence="1 2" key="1">
    <citation type="journal article" date="2017" name="Genome Announc.">
        <title>Complete Genome Sequences of Two Acetylene-Fermenting Pelobacter acetylenicus Strains.</title>
        <authorList>
            <person name="Sutton J.M."/>
            <person name="Baesman S.M."/>
            <person name="Fierst J.L."/>
            <person name="Poret-Peterson A.T."/>
            <person name="Oremland R.S."/>
            <person name="Dunlap D.S."/>
            <person name="Akob D.M."/>
        </authorList>
    </citation>
    <scope>NUCLEOTIDE SEQUENCE [LARGE SCALE GENOMIC DNA]</scope>
    <source>
        <strain evidence="1 2">SFB93</strain>
    </source>
</reference>
<proteinExistence type="predicted"/>